<feature type="signal peptide" evidence="1">
    <location>
        <begin position="1"/>
        <end position="21"/>
    </location>
</feature>
<accession>A0A9W7GN60</accession>
<protein>
    <recommendedName>
        <fullName evidence="2">NAD(P)-binding domain-containing protein</fullName>
    </recommendedName>
</protein>
<dbReference type="AlphaFoldDB" id="A0A9W7GN60"/>
<evidence type="ECO:0000313" key="3">
    <source>
        <dbReference type="EMBL" id="GMI48742.1"/>
    </source>
</evidence>
<dbReference type="InterPro" id="IPR036291">
    <property type="entry name" value="NAD(P)-bd_dom_sf"/>
</dbReference>
<dbReference type="Proteomes" id="UP001165065">
    <property type="component" value="Unassembled WGS sequence"/>
</dbReference>
<dbReference type="Pfam" id="PF13460">
    <property type="entry name" value="NAD_binding_10"/>
    <property type="match status" value="1"/>
</dbReference>
<sequence>MLNNSLKCLLFLLSGVNFVNSFHSIADCLKVRQQIKTSSSPFTASTSLSAASPLSRRDAFGVGVATAVTLAGFVPSAAFADGGVGSSPSSPIIVVGAGGKTGKLVLEKLKSRGLYAVGLTRDGRDLGIGGTVSYKSGDVTKVDTLQEAFKGASGVVFTASASKKGGDAAHVDYLGVANTAKAALDNQVPRLVVVSSGAVTRPESIGFKITNVFGRIMDYKIAGEEVMRAAYASSGTSKSTYTVVRPGGLSDKPSTGAKGVEVSQGDILSAEIGREDVAEVTVAALLSPNAKDATIECYGSAGETMFGAATGASKLAKSLPEVPAKFVHRAETFEGLLEGVLNDKEMAQTGIVGGYKGTKIEELASL</sequence>
<evidence type="ECO:0000313" key="4">
    <source>
        <dbReference type="Proteomes" id="UP001165065"/>
    </source>
</evidence>
<dbReference type="InterPro" id="IPR016040">
    <property type="entry name" value="NAD(P)-bd_dom"/>
</dbReference>
<dbReference type="Gene3D" id="3.40.50.720">
    <property type="entry name" value="NAD(P)-binding Rossmann-like Domain"/>
    <property type="match status" value="1"/>
</dbReference>
<evidence type="ECO:0000256" key="1">
    <source>
        <dbReference type="SAM" id="SignalP"/>
    </source>
</evidence>
<keyword evidence="1" id="KW-0732">Signal</keyword>
<dbReference type="PANTHER" id="PTHR15020:SF11">
    <property type="entry name" value="OS06G0360300 PROTEIN"/>
    <property type="match status" value="1"/>
</dbReference>
<name>A0A9W7GN60_9STRA</name>
<gene>
    <name evidence="3" type="ORF">TrCOL_g4671</name>
</gene>
<evidence type="ECO:0000259" key="2">
    <source>
        <dbReference type="Pfam" id="PF13460"/>
    </source>
</evidence>
<dbReference type="EMBL" id="BRYA01000422">
    <property type="protein sequence ID" value="GMI48742.1"/>
    <property type="molecule type" value="Genomic_DNA"/>
</dbReference>
<dbReference type="PANTHER" id="PTHR15020">
    <property type="entry name" value="FLAVIN REDUCTASE-RELATED"/>
    <property type="match status" value="1"/>
</dbReference>
<feature type="domain" description="NAD(P)-binding" evidence="2">
    <location>
        <begin position="96"/>
        <end position="288"/>
    </location>
</feature>
<dbReference type="SUPFAM" id="SSF51735">
    <property type="entry name" value="NAD(P)-binding Rossmann-fold domains"/>
    <property type="match status" value="1"/>
</dbReference>
<feature type="chain" id="PRO_5040920216" description="NAD(P)-binding domain-containing protein" evidence="1">
    <location>
        <begin position="22"/>
        <end position="366"/>
    </location>
</feature>
<organism evidence="3 4">
    <name type="scientific">Triparma columacea</name>
    <dbReference type="NCBI Taxonomy" id="722753"/>
    <lineage>
        <taxon>Eukaryota</taxon>
        <taxon>Sar</taxon>
        <taxon>Stramenopiles</taxon>
        <taxon>Ochrophyta</taxon>
        <taxon>Bolidophyceae</taxon>
        <taxon>Parmales</taxon>
        <taxon>Triparmaceae</taxon>
        <taxon>Triparma</taxon>
    </lineage>
</organism>
<proteinExistence type="predicted"/>
<reference evidence="4" key="1">
    <citation type="journal article" date="2023" name="Commun. Biol.">
        <title>Genome analysis of Parmales, the sister group of diatoms, reveals the evolutionary specialization of diatoms from phago-mixotrophs to photoautotrophs.</title>
        <authorList>
            <person name="Ban H."/>
            <person name="Sato S."/>
            <person name="Yoshikawa S."/>
            <person name="Yamada K."/>
            <person name="Nakamura Y."/>
            <person name="Ichinomiya M."/>
            <person name="Sato N."/>
            <person name="Blanc-Mathieu R."/>
            <person name="Endo H."/>
            <person name="Kuwata A."/>
            <person name="Ogata H."/>
        </authorList>
    </citation>
    <scope>NUCLEOTIDE SEQUENCE [LARGE SCALE GENOMIC DNA]</scope>
</reference>
<dbReference type="OrthoDB" id="419598at2759"/>
<keyword evidence="4" id="KW-1185">Reference proteome</keyword>
<comment type="caution">
    <text evidence="3">The sequence shown here is derived from an EMBL/GenBank/DDBJ whole genome shotgun (WGS) entry which is preliminary data.</text>
</comment>